<accession>A0AAD7B005</accession>
<feature type="non-terminal residue" evidence="1">
    <location>
        <position position="97"/>
    </location>
</feature>
<keyword evidence="2" id="KW-1185">Reference proteome</keyword>
<gene>
    <name evidence="1" type="ORF">FB45DRAFT_951888</name>
</gene>
<dbReference type="AlphaFoldDB" id="A0AAD7B005"/>
<evidence type="ECO:0000313" key="2">
    <source>
        <dbReference type="Proteomes" id="UP001221142"/>
    </source>
</evidence>
<evidence type="ECO:0000313" key="1">
    <source>
        <dbReference type="EMBL" id="KAJ7605763.1"/>
    </source>
</evidence>
<organism evidence="1 2">
    <name type="scientific">Roridomyces roridus</name>
    <dbReference type="NCBI Taxonomy" id="1738132"/>
    <lineage>
        <taxon>Eukaryota</taxon>
        <taxon>Fungi</taxon>
        <taxon>Dikarya</taxon>
        <taxon>Basidiomycota</taxon>
        <taxon>Agaricomycotina</taxon>
        <taxon>Agaricomycetes</taxon>
        <taxon>Agaricomycetidae</taxon>
        <taxon>Agaricales</taxon>
        <taxon>Marasmiineae</taxon>
        <taxon>Mycenaceae</taxon>
        <taxon>Roridomyces</taxon>
    </lineage>
</organism>
<name>A0AAD7B005_9AGAR</name>
<sequence length="97" mass="11294">MTSFKPPRAPQAKQLWFSDGDIVLDIQRHLLKVYRKRLLCSIIFNDMLCMPRPTWEQLDLLKEAVRVKLTSDEHKMDGKNTDLLVFLSLHQGGPDNM</sequence>
<dbReference type="Proteomes" id="UP001221142">
    <property type="component" value="Unassembled WGS sequence"/>
</dbReference>
<protein>
    <submittedName>
        <fullName evidence="1">Uncharacterized protein</fullName>
    </submittedName>
</protein>
<dbReference type="EMBL" id="JARKIF010000067">
    <property type="protein sequence ID" value="KAJ7605763.1"/>
    <property type="molecule type" value="Genomic_DNA"/>
</dbReference>
<reference evidence="1" key="1">
    <citation type="submission" date="2023-03" db="EMBL/GenBank/DDBJ databases">
        <title>Massive genome expansion in bonnet fungi (Mycena s.s.) driven by repeated elements and novel gene families across ecological guilds.</title>
        <authorList>
            <consortium name="Lawrence Berkeley National Laboratory"/>
            <person name="Harder C.B."/>
            <person name="Miyauchi S."/>
            <person name="Viragh M."/>
            <person name="Kuo A."/>
            <person name="Thoen E."/>
            <person name="Andreopoulos B."/>
            <person name="Lu D."/>
            <person name="Skrede I."/>
            <person name="Drula E."/>
            <person name="Henrissat B."/>
            <person name="Morin E."/>
            <person name="Kohler A."/>
            <person name="Barry K."/>
            <person name="LaButti K."/>
            <person name="Morin E."/>
            <person name="Salamov A."/>
            <person name="Lipzen A."/>
            <person name="Mereny Z."/>
            <person name="Hegedus B."/>
            <person name="Baldrian P."/>
            <person name="Stursova M."/>
            <person name="Weitz H."/>
            <person name="Taylor A."/>
            <person name="Grigoriev I.V."/>
            <person name="Nagy L.G."/>
            <person name="Martin F."/>
            <person name="Kauserud H."/>
        </authorList>
    </citation>
    <scope>NUCLEOTIDE SEQUENCE</scope>
    <source>
        <strain evidence="1">9284</strain>
    </source>
</reference>
<comment type="caution">
    <text evidence="1">The sequence shown here is derived from an EMBL/GenBank/DDBJ whole genome shotgun (WGS) entry which is preliminary data.</text>
</comment>
<proteinExistence type="predicted"/>